<dbReference type="EMBL" id="FXTT01000005">
    <property type="protein sequence ID" value="SMP32073.1"/>
    <property type="molecule type" value="Genomic_DNA"/>
</dbReference>
<proteinExistence type="predicted"/>
<organism evidence="3 4">
    <name type="scientific">Roseibium denhamense</name>
    <dbReference type="NCBI Taxonomy" id="76305"/>
    <lineage>
        <taxon>Bacteria</taxon>
        <taxon>Pseudomonadati</taxon>
        <taxon>Pseudomonadota</taxon>
        <taxon>Alphaproteobacteria</taxon>
        <taxon>Hyphomicrobiales</taxon>
        <taxon>Stappiaceae</taxon>
        <taxon>Roseibium</taxon>
    </lineage>
</organism>
<keyword evidence="2" id="KW-0732">Signal</keyword>
<sequence>MNLTRSHRCFAAPACVLGVFVAAPAAAHEPLPACPQEISYIEKLPSAESVLDLLRDLYTEIGCDTRFTAYPGRRSVLMFNAGKIDGQFARLPIIEADYRRAFLRSALPVNEARAILWQRPDAKVQEKKPLGYTIGVRWQDAYVTHEDAARGFYAAFEKMQAYENGVIDRFIETDQNVALLVAAGVLKRRPDPVTVIKDFQAFHFVGAEFSDFMERFDAAHAVSRKQHPERTLSKSRAGPENR</sequence>
<dbReference type="RefSeq" id="WP_155194198.1">
    <property type="nucleotide sequence ID" value="NZ_BAAAEA010000001.1"/>
</dbReference>
<feature type="region of interest" description="Disordered" evidence="1">
    <location>
        <begin position="223"/>
        <end position="242"/>
    </location>
</feature>
<comment type="caution">
    <text evidence="3">The sequence shown here is derived from an EMBL/GenBank/DDBJ whole genome shotgun (WGS) entry which is preliminary data.</text>
</comment>
<evidence type="ECO:0000313" key="4">
    <source>
        <dbReference type="Proteomes" id="UP001157914"/>
    </source>
</evidence>
<accession>A0ABY1PEI7</accession>
<feature type="compositionally biased region" description="Basic and acidic residues" evidence="1">
    <location>
        <begin position="226"/>
        <end position="242"/>
    </location>
</feature>
<name>A0ABY1PEI7_9HYPH</name>
<protein>
    <recommendedName>
        <fullName evidence="5">Solute-binding protein family 3/N-terminal domain-containing protein</fullName>
    </recommendedName>
</protein>
<evidence type="ECO:0008006" key="5">
    <source>
        <dbReference type="Google" id="ProtNLM"/>
    </source>
</evidence>
<dbReference type="Proteomes" id="UP001157914">
    <property type="component" value="Unassembled WGS sequence"/>
</dbReference>
<feature type="signal peptide" evidence="2">
    <location>
        <begin position="1"/>
        <end position="27"/>
    </location>
</feature>
<feature type="chain" id="PRO_5046957132" description="Solute-binding protein family 3/N-terminal domain-containing protein" evidence="2">
    <location>
        <begin position="28"/>
        <end position="242"/>
    </location>
</feature>
<evidence type="ECO:0000313" key="3">
    <source>
        <dbReference type="EMBL" id="SMP32073.1"/>
    </source>
</evidence>
<keyword evidence="4" id="KW-1185">Reference proteome</keyword>
<evidence type="ECO:0000256" key="1">
    <source>
        <dbReference type="SAM" id="MobiDB-lite"/>
    </source>
</evidence>
<reference evidence="3 4" key="1">
    <citation type="submission" date="2017-05" db="EMBL/GenBank/DDBJ databases">
        <authorList>
            <person name="Varghese N."/>
            <person name="Submissions S."/>
        </authorList>
    </citation>
    <scope>NUCLEOTIDE SEQUENCE [LARGE SCALE GENOMIC DNA]</scope>
    <source>
        <strain evidence="3 4">DSM 15949</strain>
    </source>
</reference>
<gene>
    <name evidence="3" type="ORF">SAMN06265374_3455</name>
</gene>
<dbReference type="SUPFAM" id="SSF53850">
    <property type="entry name" value="Periplasmic binding protein-like II"/>
    <property type="match status" value="1"/>
</dbReference>
<evidence type="ECO:0000256" key="2">
    <source>
        <dbReference type="SAM" id="SignalP"/>
    </source>
</evidence>